<evidence type="ECO:0000313" key="3">
    <source>
        <dbReference type="Proteomes" id="UP001164909"/>
    </source>
</evidence>
<keyword evidence="3" id="KW-1185">Reference proteome</keyword>
<protein>
    <submittedName>
        <fullName evidence="2">Uncharacterized protein</fullName>
    </submittedName>
</protein>
<proteinExistence type="predicted"/>
<keyword evidence="1" id="KW-0472">Membrane</keyword>
<evidence type="ECO:0000313" key="2">
    <source>
        <dbReference type="EMBL" id="WAM33306.1"/>
    </source>
</evidence>
<organism evidence="2 3">
    <name type="scientific">Caldicellulosiruptor morganii</name>
    <dbReference type="NCBI Taxonomy" id="1387555"/>
    <lineage>
        <taxon>Bacteria</taxon>
        <taxon>Bacillati</taxon>
        <taxon>Bacillota</taxon>
        <taxon>Bacillota incertae sedis</taxon>
        <taxon>Caldicellulosiruptorales</taxon>
        <taxon>Caldicellulosiruptoraceae</taxon>
        <taxon>Caldicellulosiruptor</taxon>
    </lineage>
</organism>
<keyword evidence="1" id="KW-1133">Transmembrane helix</keyword>
<reference evidence="2" key="1">
    <citation type="submission" date="2022-12" db="EMBL/GenBank/DDBJ databases">
        <authorList>
            <person name="Bing R.G."/>
            <person name="Willard D.J."/>
            <person name="Manesh M.J.H."/>
            <person name="Laemthong T."/>
            <person name="Crosby J.R."/>
            <person name="Kelly R.M."/>
        </authorList>
    </citation>
    <scope>NUCLEOTIDE SEQUENCE</scope>
    <source>
        <strain evidence="2">DSM 8990</strain>
    </source>
</reference>
<sequence length="70" mass="7710">MGVRLWFAFMLFAGASAGTLLTVMVLTGNALYPFKELRKKFSSISSNVTMLFVMEITLAILCAALTLFIK</sequence>
<dbReference type="EMBL" id="CP113865">
    <property type="protein sequence ID" value="WAM33306.1"/>
    <property type="molecule type" value="Genomic_DNA"/>
</dbReference>
<gene>
    <name evidence="2" type="ORF">OTK00_001801</name>
</gene>
<keyword evidence="1" id="KW-0812">Transmembrane</keyword>
<accession>A0ABY7BP41</accession>
<evidence type="ECO:0000256" key="1">
    <source>
        <dbReference type="SAM" id="Phobius"/>
    </source>
</evidence>
<feature type="transmembrane region" description="Helical" evidence="1">
    <location>
        <begin position="48"/>
        <end position="69"/>
    </location>
</feature>
<dbReference type="Proteomes" id="UP001164909">
    <property type="component" value="Chromosome"/>
</dbReference>
<dbReference type="RefSeq" id="WP_045169945.1">
    <property type="nucleotide sequence ID" value="NZ_CP113865.1"/>
</dbReference>
<feature type="transmembrane region" description="Helical" evidence="1">
    <location>
        <begin position="6"/>
        <end position="27"/>
    </location>
</feature>
<name>A0ABY7BP41_9FIRM</name>